<organism evidence="2 3">
    <name type="scientific">Thalassotalea profundi</name>
    <dbReference type="NCBI Taxonomy" id="2036687"/>
    <lineage>
        <taxon>Bacteria</taxon>
        <taxon>Pseudomonadati</taxon>
        <taxon>Pseudomonadota</taxon>
        <taxon>Gammaproteobacteria</taxon>
        <taxon>Alteromonadales</taxon>
        <taxon>Colwelliaceae</taxon>
        <taxon>Thalassotalea</taxon>
    </lineage>
</organism>
<name>A0ABQ3IZI5_9GAMM</name>
<reference evidence="3" key="1">
    <citation type="journal article" date="2019" name="Int. J. Syst. Evol. Microbiol.">
        <title>The Global Catalogue of Microorganisms (GCM) 10K type strain sequencing project: providing services to taxonomists for standard genome sequencing and annotation.</title>
        <authorList>
            <consortium name="The Broad Institute Genomics Platform"/>
            <consortium name="The Broad Institute Genome Sequencing Center for Infectious Disease"/>
            <person name="Wu L."/>
            <person name="Ma J."/>
        </authorList>
    </citation>
    <scope>NUCLEOTIDE SEQUENCE [LARGE SCALE GENOMIC DNA]</scope>
    <source>
        <strain evidence="3">CGMCC 1.15922</strain>
    </source>
</reference>
<proteinExistence type="predicted"/>
<sequence length="184" mass="20426">MQKKTQKFNSVMMIKGFTIIELIVVIIILGILAITVAPKFFSSNGFEQFTYRNEVVTTLRALQLRSMQQTSSDTCHHISVTNSQIGLHKTDTGLANNCDLSIYEDASKDEYDKHTSVSIDSKHEVTFSTSASLASVFAFDQMGRVIDSNGNRVDCVNPNVCQVIITGEDTLIIQIENEGYIHAL</sequence>
<feature type="transmembrane region" description="Helical" evidence="1">
    <location>
        <begin position="12"/>
        <end position="34"/>
    </location>
</feature>
<dbReference type="RefSeq" id="WP_189379159.1">
    <property type="nucleotide sequence ID" value="NZ_BNAH01000014.1"/>
</dbReference>
<evidence type="ECO:0000313" key="2">
    <source>
        <dbReference type="EMBL" id="GHE99173.1"/>
    </source>
</evidence>
<keyword evidence="1" id="KW-1133">Transmembrane helix</keyword>
<dbReference type="Gene3D" id="3.30.700.10">
    <property type="entry name" value="Glycoprotein, Type 4 Pilin"/>
    <property type="match status" value="1"/>
</dbReference>
<dbReference type="InterPro" id="IPR012902">
    <property type="entry name" value="N_methyl_site"/>
</dbReference>
<keyword evidence="1" id="KW-0812">Transmembrane</keyword>
<dbReference type="EMBL" id="BNAH01000014">
    <property type="protein sequence ID" value="GHE99173.1"/>
    <property type="molecule type" value="Genomic_DNA"/>
</dbReference>
<dbReference type="NCBIfam" id="TIGR02532">
    <property type="entry name" value="IV_pilin_GFxxxE"/>
    <property type="match status" value="1"/>
</dbReference>
<keyword evidence="3" id="KW-1185">Reference proteome</keyword>
<dbReference type="Proteomes" id="UP000626370">
    <property type="component" value="Unassembled WGS sequence"/>
</dbReference>
<accession>A0ABQ3IZI5</accession>
<dbReference type="SUPFAM" id="SSF54523">
    <property type="entry name" value="Pili subunits"/>
    <property type="match status" value="1"/>
</dbReference>
<evidence type="ECO:0000256" key="1">
    <source>
        <dbReference type="SAM" id="Phobius"/>
    </source>
</evidence>
<gene>
    <name evidence="2" type="primary">mshC2</name>
    <name evidence="2" type="ORF">GCM10011501_30900</name>
</gene>
<protein>
    <submittedName>
        <fullName evidence="2">MSHA pilin protein MshC</fullName>
    </submittedName>
</protein>
<dbReference type="InterPro" id="IPR045584">
    <property type="entry name" value="Pilin-like"/>
</dbReference>
<evidence type="ECO:0000313" key="3">
    <source>
        <dbReference type="Proteomes" id="UP000626370"/>
    </source>
</evidence>
<comment type="caution">
    <text evidence="2">The sequence shown here is derived from an EMBL/GenBank/DDBJ whole genome shotgun (WGS) entry which is preliminary data.</text>
</comment>
<keyword evidence="1" id="KW-0472">Membrane</keyword>